<keyword evidence="5 6" id="KW-0472">Membrane</keyword>
<feature type="transmembrane region" description="Helical" evidence="6">
    <location>
        <begin position="7"/>
        <end position="29"/>
    </location>
</feature>
<evidence type="ECO:0000256" key="5">
    <source>
        <dbReference type="ARBA" id="ARBA00023136"/>
    </source>
</evidence>
<protein>
    <submittedName>
        <fullName evidence="8">Oidioi.mRNA.OKI2018_I69.PAR.g9025.t1.cds</fullName>
    </submittedName>
</protein>
<dbReference type="InterPro" id="IPR005829">
    <property type="entry name" value="Sugar_transporter_CS"/>
</dbReference>
<keyword evidence="3 6" id="KW-0812">Transmembrane</keyword>
<dbReference type="Gene3D" id="1.20.1250.20">
    <property type="entry name" value="MFS general substrate transporter like domains"/>
    <property type="match status" value="1"/>
</dbReference>
<dbReference type="PANTHER" id="PTHR23504">
    <property type="entry name" value="MAJOR FACILITATOR SUPERFAMILY DOMAIN-CONTAINING PROTEIN 10"/>
    <property type="match status" value="1"/>
</dbReference>
<dbReference type="Pfam" id="PF07690">
    <property type="entry name" value="MFS_1"/>
    <property type="match status" value="1"/>
</dbReference>
<evidence type="ECO:0000256" key="3">
    <source>
        <dbReference type="ARBA" id="ARBA00022692"/>
    </source>
</evidence>
<feature type="transmembrane region" description="Helical" evidence="6">
    <location>
        <begin position="70"/>
        <end position="91"/>
    </location>
</feature>
<feature type="transmembrane region" description="Helical" evidence="6">
    <location>
        <begin position="161"/>
        <end position="181"/>
    </location>
</feature>
<keyword evidence="9" id="KW-1185">Reference proteome</keyword>
<dbReference type="Proteomes" id="UP001158576">
    <property type="component" value="Chromosome PAR"/>
</dbReference>
<gene>
    <name evidence="8" type="ORF">OKIOD_LOCUS583</name>
</gene>
<feature type="transmembrane region" description="Helical" evidence="6">
    <location>
        <begin position="103"/>
        <end position="121"/>
    </location>
</feature>
<keyword evidence="4 6" id="KW-1133">Transmembrane helix</keyword>
<accession>A0ABN7RM29</accession>
<name>A0ABN7RM29_OIKDI</name>
<evidence type="ECO:0000256" key="4">
    <source>
        <dbReference type="ARBA" id="ARBA00022989"/>
    </source>
</evidence>
<dbReference type="InterPro" id="IPR036259">
    <property type="entry name" value="MFS_trans_sf"/>
</dbReference>
<evidence type="ECO:0000313" key="9">
    <source>
        <dbReference type="Proteomes" id="UP001158576"/>
    </source>
</evidence>
<feature type="transmembrane region" description="Helical" evidence="6">
    <location>
        <begin position="357"/>
        <end position="378"/>
    </location>
</feature>
<feature type="transmembrane region" description="Helical" evidence="6">
    <location>
        <begin position="127"/>
        <end position="149"/>
    </location>
</feature>
<evidence type="ECO:0000256" key="2">
    <source>
        <dbReference type="ARBA" id="ARBA00022448"/>
    </source>
</evidence>
<feature type="domain" description="Major facilitator superfamily (MFS) profile" evidence="7">
    <location>
        <begin position="7"/>
        <end position="437"/>
    </location>
</feature>
<dbReference type="SUPFAM" id="SSF103473">
    <property type="entry name" value="MFS general substrate transporter"/>
    <property type="match status" value="1"/>
</dbReference>
<evidence type="ECO:0000313" key="8">
    <source>
        <dbReference type="EMBL" id="CAG5078578.1"/>
    </source>
</evidence>
<sequence>MASDKSVITWIFISVLVDLLGFTVILPLFPALLDYYAKSENDQLYNTVLSWVESFRSLLRIPVEEPVTSVLFGGLLGALFSFLQYVNAPLLGALSDKYGRKRIIILSLFGSSFACWMWSGANTFACFVAARIVAGISEGNISICMAALADLEDKKAKSRGMAMVGVAYSIGFTVGPFVGAYMSSLLKADQEFFAIPAYFALAMCLLDIVIVYLFLPETLPEEKRASSLYLSWREGLDLINPKKMFAFRAVEMSSHDRCCVSIIGLAYFLYLFFFSGLEFTLTFLTHNRFGFTRMDQGKMFAVLGVIMTLVQGGYIRRAMIGREIAIAKRSICVLIVGFVVIGFATEAWVLYAGLVPFAYAAASVVPCLSSAVSNYGGISEKGRVMGTLRSLGALARATGPCFASVLYWLLGSRFAYVLGGLLLLLPLKVLKILNKVLAKHAKEN</sequence>
<reference evidence="8 9" key="1">
    <citation type="submission" date="2021-04" db="EMBL/GenBank/DDBJ databases">
        <authorList>
            <person name="Bliznina A."/>
        </authorList>
    </citation>
    <scope>NUCLEOTIDE SEQUENCE [LARGE SCALE GENOMIC DNA]</scope>
</reference>
<dbReference type="InterPro" id="IPR020846">
    <property type="entry name" value="MFS_dom"/>
</dbReference>
<evidence type="ECO:0000259" key="7">
    <source>
        <dbReference type="PROSITE" id="PS50850"/>
    </source>
</evidence>
<proteinExistence type="predicted"/>
<feature type="transmembrane region" description="Helical" evidence="6">
    <location>
        <begin position="299"/>
        <end position="319"/>
    </location>
</feature>
<dbReference type="PANTHER" id="PTHR23504:SF31">
    <property type="entry name" value="MAJOR FACILITATOR SUPERFAMILY DOMAIN-CONTAINING PROTEIN 10"/>
    <property type="match status" value="1"/>
</dbReference>
<feature type="transmembrane region" description="Helical" evidence="6">
    <location>
        <begin position="193"/>
        <end position="215"/>
    </location>
</feature>
<organism evidence="8 9">
    <name type="scientific">Oikopleura dioica</name>
    <name type="common">Tunicate</name>
    <dbReference type="NCBI Taxonomy" id="34765"/>
    <lineage>
        <taxon>Eukaryota</taxon>
        <taxon>Metazoa</taxon>
        <taxon>Chordata</taxon>
        <taxon>Tunicata</taxon>
        <taxon>Appendicularia</taxon>
        <taxon>Copelata</taxon>
        <taxon>Oikopleuridae</taxon>
        <taxon>Oikopleura</taxon>
    </lineage>
</organism>
<feature type="transmembrane region" description="Helical" evidence="6">
    <location>
        <begin position="331"/>
        <end position="351"/>
    </location>
</feature>
<dbReference type="PROSITE" id="PS50850">
    <property type="entry name" value="MFS"/>
    <property type="match status" value="1"/>
</dbReference>
<evidence type="ECO:0000256" key="6">
    <source>
        <dbReference type="SAM" id="Phobius"/>
    </source>
</evidence>
<keyword evidence="2" id="KW-0813">Transport</keyword>
<dbReference type="InterPro" id="IPR011701">
    <property type="entry name" value="MFS"/>
</dbReference>
<feature type="transmembrane region" description="Helical" evidence="6">
    <location>
        <begin position="414"/>
        <end position="433"/>
    </location>
</feature>
<evidence type="ECO:0000256" key="1">
    <source>
        <dbReference type="ARBA" id="ARBA00004141"/>
    </source>
</evidence>
<dbReference type="PROSITE" id="PS00216">
    <property type="entry name" value="SUGAR_TRANSPORT_1"/>
    <property type="match status" value="1"/>
</dbReference>
<comment type="subcellular location">
    <subcellularLocation>
        <location evidence="1">Membrane</location>
        <topology evidence="1">Multi-pass membrane protein</topology>
    </subcellularLocation>
</comment>
<dbReference type="EMBL" id="OU015568">
    <property type="protein sequence ID" value="CAG5078578.1"/>
    <property type="molecule type" value="Genomic_DNA"/>
</dbReference>
<feature type="transmembrane region" description="Helical" evidence="6">
    <location>
        <begin position="258"/>
        <end position="279"/>
    </location>
</feature>